<feature type="chain" id="PRO_5042150536" description="F-box domain-containing protein" evidence="1">
    <location>
        <begin position="28"/>
        <end position="560"/>
    </location>
</feature>
<evidence type="ECO:0000313" key="4">
    <source>
        <dbReference type="Proteomes" id="UP001201163"/>
    </source>
</evidence>
<accession>A0AAD4L712</accession>
<dbReference type="EMBL" id="JAKELL010000096">
    <property type="protein sequence ID" value="KAH8982843.1"/>
    <property type="molecule type" value="Genomic_DNA"/>
</dbReference>
<evidence type="ECO:0000259" key="2">
    <source>
        <dbReference type="PROSITE" id="PS50181"/>
    </source>
</evidence>
<dbReference type="InterPro" id="IPR036047">
    <property type="entry name" value="F-box-like_dom_sf"/>
</dbReference>
<dbReference type="PROSITE" id="PS50181">
    <property type="entry name" value="FBOX"/>
    <property type="match status" value="1"/>
</dbReference>
<name>A0AAD4L712_9AGAM</name>
<dbReference type="Proteomes" id="UP001201163">
    <property type="component" value="Unassembled WGS sequence"/>
</dbReference>
<dbReference type="Pfam" id="PF12937">
    <property type="entry name" value="F-box-like"/>
    <property type="match status" value="1"/>
</dbReference>
<organism evidence="3 4">
    <name type="scientific">Lactarius akahatsu</name>
    <dbReference type="NCBI Taxonomy" id="416441"/>
    <lineage>
        <taxon>Eukaryota</taxon>
        <taxon>Fungi</taxon>
        <taxon>Dikarya</taxon>
        <taxon>Basidiomycota</taxon>
        <taxon>Agaricomycotina</taxon>
        <taxon>Agaricomycetes</taxon>
        <taxon>Russulales</taxon>
        <taxon>Russulaceae</taxon>
        <taxon>Lactarius</taxon>
    </lineage>
</organism>
<dbReference type="SMART" id="SM00256">
    <property type="entry name" value="FBOX"/>
    <property type="match status" value="1"/>
</dbReference>
<dbReference type="AlphaFoldDB" id="A0AAD4L712"/>
<dbReference type="InterPro" id="IPR001810">
    <property type="entry name" value="F-box_dom"/>
</dbReference>
<proteinExistence type="predicted"/>
<evidence type="ECO:0000313" key="3">
    <source>
        <dbReference type="EMBL" id="KAH8982843.1"/>
    </source>
</evidence>
<dbReference type="SUPFAM" id="SSF81383">
    <property type="entry name" value="F-box domain"/>
    <property type="match status" value="1"/>
</dbReference>
<comment type="caution">
    <text evidence="3">The sequence shown here is derived from an EMBL/GenBank/DDBJ whole genome shotgun (WGS) entry which is preliminary data.</text>
</comment>
<protein>
    <recommendedName>
        <fullName evidence="2">F-box domain-containing protein</fullName>
    </recommendedName>
</protein>
<dbReference type="Gene3D" id="1.20.1280.50">
    <property type="match status" value="1"/>
</dbReference>
<keyword evidence="1" id="KW-0732">Signal</keyword>
<dbReference type="CDD" id="cd09917">
    <property type="entry name" value="F-box_SF"/>
    <property type="match status" value="1"/>
</dbReference>
<sequence length="560" mass="62958">MGDQLLGLPGEILVLILSFLPLRDITACKRSCWQLRAVIKQSGLLRCRIRTMKNYIEDLSPPGLSTCDFLESLKKWEKAWLTPGVGKEVAAQTAYIPYRGRSDFLLRSGYLIEMRHGEAPGFSYLDLSSQRIVNGVQSSLDWTDIQLAANASIGGWALDVDQNLVAVSLLSRPSRKKRLEIRLLHFPTGTHHHSASLPDIQLDFEGKYDTTFGTHMEIMGDNIAVLLTHGSLLRRYQTLYLVNWVQGRVLCRRRTRVGTYFPALTSISEDILVLARKRDWALELCKIARDGDRSTFALWTLCMLQLPAVHPKTRTDLTSCNRMPSGAPHSFATPRSSTLPFRSSPSDSILAFSVCVSRRDKSFAEFRRLFFYVLPSTLRSLVAVFAGRASEKRDGESKPRNTASGWLRRRAARTRLPPPVIVPWADWGPRTTRWVSPSAAFGRQTLSGMRCAFVERGWTLRVLDFNPGRLRRVVAVRENDGEKVHIRLAVTTPNTTPAGHCFLQDFTSSLPYYELKRNGVKGNFIMDDEWIAQIESDSVFEPGGYSISVHSVLGNSPGSQ</sequence>
<reference evidence="3" key="1">
    <citation type="submission" date="2022-01" db="EMBL/GenBank/DDBJ databases">
        <title>Comparative genomics reveals a dynamic genome evolution in the ectomycorrhizal milk-cap (Lactarius) mushrooms.</title>
        <authorList>
            <consortium name="DOE Joint Genome Institute"/>
            <person name="Lebreton A."/>
            <person name="Tang N."/>
            <person name="Kuo A."/>
            <person name="LaButti K."/>
            <person name="Drula E."/>
            <person name="Barry K."/>
            <person name="Clum A."/>
            <person name="Lipzen A."/>
            <person name="Mousain D."/>
            <person name="Ng V."/>
            <person name="Wang R."/>
            <person name="Wang X."/>
            <person name="Dai Y."/>
            <person name="Henrissat B."/>
            <person name="Grigoriev I.V."/>
            <person name="Guerin-Laguette A."/>
            <person name="Yu F."/>
            <person name="Martin F.M."/>
        </authorList>
    </citation>
    <scope>NUCLEOTIDE SEQUENCE</scope>
    <source>
        <strain evidence="3">QP</strain>
    </source>
</reference>
<feature type="domain" description="F-box" evidence="2">
    <location>
        <begin position="2"/>
        <end position="48"/>
    </location>
</feature>
<keyword evidence="4" id="KW-1185">Reference proteome</keyword>
<feature type="signal peptide" evidence="1">
    <location>
        <begin position="1"/>
        <end position="27"/>
    </location>
</feature>
<gene>
    <name evidence="3" type="ORF">EDB92DRAFT_1893161</name>
</gene>
<evidence type="ECO:0000256" key="1">
    <source>
        <dbReference type="SAM" id="SignalP"/>
    </source>
</evidence>